<organism evidence="1">
    <name type="scientific">Arundo donax</name>
    <name type="common">Giant reed</name>
    <name type="synonym">Donax arundinaceus</name>
    <dbReference type="NCBI Taxonomy" id="35708"/>
    <lineage>
        <taxon>Eukaryota</taxon>
        <taxon>Viridiplantae</taxon>
        <taxon>Streptophyta</taxon>
        <taxon>Embryophyta</taxon>
        <taxon>Tracheophyta</taxon>
        <taxon>Spermatophyta</taxon>
        <taxon>Magnoliopsida</taxon>
        <taxon>Liliopsida</taxon>
        <taxon>Poales</taxon>
        <taxon>Poaceae</taxon>
        <taxon>PACMAD clade</taxon>
        <taxon>Arundinoideae</taxon>
        <taxon>Arundineae</taxon>
        <taxon>Arundo</taxon>
    </lineage>
</organism>
<name>A0A0A8YF16_ARUDO</name>
<reference evidence="1" key="2">
    <citation type="journal article" date="2015" name="Data Brief">
        <title>Shoot transcriptome of the giant reed, Arundo donax.</title>
        <authorList>
            <person name="Barrero R.A."/>
            <person name="Guerrero F.D."/>
            <person name="Moolhuijzen P."/>
            <person name="Goolsby J.A."/>
            <person name="Tidwell J."/>
            <person name="Bellgard S.E."/>
            <person name="Bellgard M.I."/>
        </authorList>
    </citation>
    <scope>NUCLEOTIDE SEQUENCE</scope>
    <source>
        <tissue evidence="1">Shoot tissue taken approximately 20 cm above the soil surface</tissue>
    </source>
</reference>
<dbReference type="EMBL" id="GBRH01276123">
    <property type="protein sequence ID" value="JAD21772.1"/>
    <property type="molecule type" value="Transcribed_RNA"/>
</dbReference>
<proteinExistence type="predicted"/>
<sequence>MIKCLMSNFRAPKIYLDYNHDQ</sequence>
<accession>A0A0A8YF16</accession>
<protein>
    <submittedName>
        <fullName evidence="1">Uncharacterized protein</fullName>
    </submittedName>
</protein>
<dbReference type="AlphaFoldDB" id="A0A0A8YF16"/>
<reference evidence="1" key="1">
    <citation type="submission" date="2014-09" db="EMBL/GenBank/DDBJ databases">
        <authorList>
            <person name="Magalhaes I.L.F."/>
            <person name="Oliveira U."/>
            <person name="Santos F.R."/>
            <person name="Vidigal T.H.D.A."/>
            <person name="Brescovit A.D."/>
            <person name="Santos A.J."/>
        </authorList>
    </citation>
    <scope>NUCLEOTIDE SEQUENCE</scope>
    <source>
        <tissue evidence="1">Shoot tissue taken approximately 20 cm above the soil surface</tissue>
    </source>
</reference>
<evidence type="ECO:0000313" key="1">
    <source>
        <dbReference type="EMBL" id="JAD21772.1"/>
    </source>
</evidence>